<dbReference type="PANTHER" id="PTHR12137">
    <property type="entry name" value="CARBOHYDRATE SULFOTRANSFERASE"/>
    <property type="match status" value="1"/>
</dbReference>
<dbReference type="RefSeq" id="WP_111364238.1">
    <property type="nucleotide sequence ID" value="NZ_VINQ01000014.1"/>
</dbReference>
<dbReference type="Proteomes" id="UP000325291">
    <property type="component" value="Unassembled WGS sequence"/>
</dbReference>
<keyword evidence="2 8" id="KW-0808">Transferase</keyword>
<keyword evidence="4" id="KW-1133">Transmembrane helix</keyword>
<dbReference type="PANTHER" id="PTHR12137:SF54">
    <property type="entry name" value="CARBOHYDRATE SULFOTRANSFERASE"/>
    <property type="match status" value="1"/>
</dbReference>
<proteinExistence type="predicted"/>
<evidence type="ECO:0000256" key="1">
    <source>
        <dbReference type="ARBA" id="ARBA00004323"/>
    </source>
</evidence>
<comment type="caution">
    <text evidence="8">The sequence shown here is derived from an EMBL/GenBank/DDBJ whole genome shotgun (WGS) entry which is preliminary data.</text>
</comment>
<keyword evidence="5" id="KW-0333">Golgi apparatus</keyword>
<evidence type="ECO:0000256" key="6">
    <source>
        <dbReference type="ARBA" id="ARBA00023136"/>
    </source>
</evidence>
<reference evidence="8 9" key="1">
    <citation type="submission" date="2019-07" db="EMBL/GenBank/DDBJ databases">
        <title>Aquicoccus porphyridii gen. nov., sp. nov., isolated from a small marine red alga, Porphyridium marinum.</title>
        <authorList>
            <person name="Liu L."/>
        </authorList>
    </citation>
    <scope>NUCLEOTIDE SEQUENCE [LARGE SCALE GENOMIC DNA]</scope>
    <source>
        <strain evidence="8 9">L1 8-17</strain>
    </source>
</reference>
<evidence type="ECO:0000256" key="4">
    <source>
        <dbReference type="ARBA" id="ARBA00022989"/>
    </source>
</evidence>
<protein>
    <submittedName>
        <fullName evidence="8">Sulfotransferase family protein</fullName>
    </submittedName>
</protein>
<organism evidence="8 9">
    <name type="scientific">Aquicoccus porphyridii</name>
    <dbReference type="NCBI Taxonomy" id="1852029"/>
    <lineage>
        <taxon>Bacteria</taxon>
        <taxon>Pseudomonadati</taxon>
        <taxon>Pseudomonadota</taxon>
        <taxon>Alphaproteobacteria</taxon>
        <taxon>Rhodobacterales</taxon>
        <taxon>Paracoccaceae</taxon>
        <taxon>Aquicoccus</taxon>
    </lineage>
</organism>
<dbReference type="GO" id="GO:0016051">
    <property type="term" value="P:carbohydrate biosynthetic process"/>
    <property type="evidence" value="ECO:0007669"/>
    <property type="project" value="InterPro"/>
</dbReference>
<name>A0A5A9Z5U2_9RHOB</name>
<dbReference type="EMBL" id="VINQ01000014">
    <property type="protein sequence ID" value="KAA0912325.1"/>
    <property type="molecule type" value="Genomic_DNA"/>
</dbReference>
<keyword evidence="9" id="KW-1185">Reference proteome</keyword>
<keyword evidence="3" id="KW-0812">Transmembrane</keyword>
<dbReference type="AlphaFoldDB" id="A0A5A9Z5U2"/>
<evidence type="ECO:0000313" key="8">
    <source>
        <dbReference type="EMBL" id="KAA0912325.1"/>
    </source>
</evidence>
<gene>
    <name evidence="8" type="ORF">FLO80_16020</name>
</gene>
<accession>A0A5A9Z5U2</accession>
<evidence type="ECO:0000256" key="2">
    <source>
        <dbReference type="ARBA" id="ARBA00022679"/>
    </source>
</evidence>
<evidence type="ECO:0000256" key="5">
    <source>
        <dbReference type="ARBA" id="ARBA00023034"/>
    </source>
</evidence>
<dbReference type="Pfam" id="PF03567">
    <property type="entry name" value="Sulfotransfer_2"/>
    <property type="match status" value="1"/>
</dbReference>
<keyword evidence="6" id="KW-0472">Membrane</keyword>
<dbReference type="GO" id="GO:0016020">
    <property type="term" value="C:membrane"/>
    <property type="evidence" value="ECO:0007669"/>
    <property type="project" value="InterPro"/>
</dbReference>
<comment type="subcellular location">
    <subcellularLocation>
        <location evidence="1">Golgi apparatus membrane</location>
        <topology evidence="1">Single-pass type II membrane protein</topology>
    </subcellularLocation>
</comment>
<dbReference type="InterPro" id="IPR005331">
    <property type="entry name" value="Sulfotransferase"/>
</dbReference>
<evidence type="ECO:0000256" key="7">
    <source>
        <dbReference type="ARBA" id="ARBA00023180"/>
    </source>
</evidence>
<dbReference type="GO" id="GO:0008146">
    <property type="term" value="F:sulfotransferase activity"/>
    <property type="evidence" value="ECO:0007669"/>
    <property type="project" value="InterPro"/>
</dbReference>
<keyword evidence="7" id="KW-0325">Glycoprotein</keyword>
<evidence type="ECO:0000256" key="3">
    <source>
        <dbReference type="ARBA" id="ARBA00022692"/>
    </source>
</evidence>
<dbReference type="InterPro" id="IPR018011">
    <property type="entry name" value="Carb_sulfotrans_8-10"/>
</dbReference>
<sequence length="257" mass="29879">MTKPDMGNRSKRWRPRKWARGLYRRINPGFERHVMWLPEAQIGYFRVAKAANSSIRTALALAFDLTSTAGRRPSKDAFWAEQDRDRVWRMRPAAYALHPATRAGWSFTFVRHPVSRLYSCWNNKVVENPVLLPRMAEMGITRGMDFDAFVEVVARTPDAKSEIHLRSQTSIVSWRGRVLPDFVGRVENVEADWNHVRYEIQMRCGIDPGPMRRHNMRGQTGPEIAETLSPETRARIATRYAEDFRLFYPDDAEAERD</sequence>
<evidence type="ECO:0000313" key="9">
    <source>
        <dbReference type="Proteomes" id="UP000325291"/>
    </source>
</evidence>